<gene>
    <name evidence="1" type="ORF">EXIGLDRAFT_833982</name>
</gene>
<sequence>MSSNYIGQFPRCWTPEKLMLLSIDEMVTHNILAEFQGEREPSTVPAEAFVETVLEKSVVIKFSQGFMPKPIPLATIWDWAENHGADVRPET</sequence>
<keyword evidence="2" id="KW-1185">Reference proteome</keyword>
<reference evidence="1 2" key="1">
    <citation type="journal article" date="2016" name="Mol. Biol. Evol.">
        <title>Comparative Genomics of Early-Diverging Mushroom-Forming Fungi Provides Insights into the Origins of Lignocellulose Decay Capabilities.</title>
        <authorList>
            <person name="Nagy L.G."/>
            <person name="Riley R."/>
            <person name="Tritt A."/>
            <person name="Adam C."/>
            <person name="Daum C."/>
            <person name="Floudas D."/>
            <person name="Sun H."/>
            <person name="Yadav J.S."/>
            <person name="Pangilinan J."/>
            <person name="Larsson K.H."/>
            <person name="Matsuura K."/>
            <person name="Barry K."/>
            <person name="Labutti K."/>
            <person name="Kuo R."/>
            <person name="Ohm R.A."/>
            <person name="Bhattacharya S.S."/>
            <person name="Shirouzu T."/>
            <person name="Yoshinaga Y."/>
            <person name="Martin F.M."/>
            <person name="Grigoriev I.V."/>
            <person name="Hibbett D.S."/>
        </authorList>
    </citation>
    <scope>NUCLEOTIDE SEQUENCE [LARGE SCALE GENOMIC DNA]</scope>
    <source>
        <strain evidence="1 2">HHB12029</strain>
    </source>
</reference>
<evidence type="ECO:0000313" key="2">
    <source>
        <dbReference type="Proteomes" id="UP000077266"/>
    </source>
</evidence>
<accession>A0A165K7Z6</accession>
<organism evidence="1 2">
    <name type="scientific">Exidia glandulosa HHB12029</name>
    <dbReference type="NCBI Taxonomy" id="1314781"/>
    <lineage>
        <taxon>Eukaryota</taxon>
        <taxon>Fungi</taxon>
        <taxon>Dikarya</taxon>
        <taxon>Basidiomycota</taxon>
        <taxon>Agaricomycotina</taxon>
        <taxon>Agaricomycetes</taxon>
        <taxon>Auriculariales</taxon>
        <taxon>Exidiaceae</taxon>
        <taxon>Exidia</taxon>
    </lineage>
</organism>
<name>A0A165K7Z6_EXIGL</name>
<dbReference type="InParanoid" id="A0A165K7Z6"/>
<proteinExistence type="predicted"/>
<dbReference type="AlphaFoldDB" id="A0A165K7Z6"/>
<dbReference type="Proteomes" id="UP000077266">
    <property type="component" value="Unassembled WGS sequence"/>
</dbReference>
<protein>
    <submittedName>
        <fullName evidence="1">Uncharacterized protein</fullName>
    </submittedName>
</protein>
<evidence type="ECO:0000313" key="1">
    <source>
        <dbReference type="EMBL" id="KZV95936.1"/>
    </source>
</evidence>
<dbReference type="EMBL" id="KV425949">
    <property type="protein sequence ID" value="KZV95936.1"/>
    <property type="molecule type" value="Genomic_DNA"/>
</dbReference>
<dbReference type="OrthoDB" id="409543at2759"/>